<evidence type="ECO:0000313" key="4">
    <source>
        <dbReference type="EMBL" id="VAW98340.1"/>
    </source>
</evidence>
<keyword evidence="2" id="KW-0812">Transmembrane</keyword>
<gene>
    <name evidence="4" type="ORF">MNBD_GAMMA20-1326</name>
</gene>
<proteinExistence type="predicted"/>
<protein>
    <recommendedName>
        <fullName evidence="3">DUF2231 domain-containing protein</fullName>
    </recommendedName>
</protein>
<dbReference type="EMBL" id="UOFU01000143">
    <property type="protein sequence ID" value="VAW98340.1"/>
    <property type="molecule type" value="Genomic_DNA"/>
</dbReference>
<accession>A0A3B1A9S2</accession>
<evidence type="ECO:0000256" key="2">
    <source>
        <dbReference type="SAM" id="Phobius"/>
    </source>
</evidence>
<evidence type="ECO:0000256" key="1">
    <source>
        <dbReference type="SAM" id="MobiDB-lite"/>
    </source>
</evidence>
<feature type="domain" description="DUF2231" evidence="3">
    <location>
        <begin position="1"/>
        <end position="130"/>
    </location>
</feature>
<name>A0A3B1A9S2_9ZZZZ</name>
<evidence type="ECO:0000259" key="3">
    <source>
        <dbReference type="Pfam" id="PF09990"/>
    </source>
</evidence>
<dbReference type="AlphaFoldDB" id="A0A3B1A9S2"/>
<feature type="transmembrane region" description="Helical" evidence="2">
    <location>
        <begin position="100"/>
        <end position="117"/>
    </location>
</feature>
<feature type="compositionally biased region" description="Basic and acidic residues" evidence="1">
    <location>
        <begin position="139"/>
        <end position="182"/>
    </location>
</feature>
<dbReference type="InterPro" id="IPR019251">
    <property type="entry name" value="DUF2231_TM"/>
</dbReference>
<feature type="non-terminal residue" evidence="4">
    <location>
        <position position="1"/>
    </location>
</feature>
<feature type="transmembrane region" description="Helical" evidence="2">
    <location>
        <begin position="70"/>
        <end position="88"/>
    </location>
</feature>
<reference evidence="4" key="1">
    <citation type="submission" date="2018-06" db="EMBL/GenBank/DDBJ databases">
        <authorList>
            <person name="Zhirakovskaya E."/>
        </authorList>
    </citation>
    <scope>NUCLEOTIDE SEQUENCE</scope>
</reference>
<dbReference type="Pfam" id="PF09990">
    <property type="entry name" value="DUF2231"/>
    <property type="match status" value="1"/>
</dbReference>
<sequence length="215" mass="22943">FTVALLSLSVILFVVSNFVTGILREQWLIVARWSLWFGAGITLLTGLAGLDAYNTVAHDTASHEAMTEHRNWAISVIILFPLLAVWVARCVRSGKSLGKGFIALMLVGGVLLLSTAWHGGEVVYRYGLGVMSLPNVDSHQHADGQAHGHGDGKKTAGDDAHAHESKDGTPADDEHEHAHDVGDPGMDDSMMDSSGMDDGLDEGSTAHSDTGDHDH</sequence>
<keyword evidence="2" id="KW-0472">Membrane</keyword>
<keyword evidence="2" id="KW-1133">Transmembrane helix</keyword>
<feature type="transmembrane region" description="Helical" evidence="2">
    <location>
        <begin position="30"/>
        <end position="50"/>
    </location>
</feature>
<feature type="transmembrane region" description="Helical" evidence="2">
    <location>
        <begin position="6"/>
        <end position="23"/>
    </location>
</feature>
<feature type="region of interest" description="Disordered" evidence="1">
    <location>
        <begin position="139"/>
        <end position="215"/>
    </location>
</feature>
<organism evidence="4">
    <name type="scientific">hydrothermal vent metagenome</name>
    <dbReference type="NCBI Taxonomy" id="652676"/>
    <lineage>
        <taxon>unclassified sequences</taxon>
        <taxon>metagenomes</taxon>
        <taxon>ecological metagenomes</taxon>
    </lineage>
</organism>